<accession>A0A1I7ZJ16</accession>
<feature type="region of interest" description="Disordered" evidence="1">
    <location>
        <begin position="23"/>
        <end position="89"/>
    </location>
</feature>
<feature type="compositionally biased region" description="Polar residues" evidence="1">
    <location>
        <begin position="61"/>
        <end position="87"/>
    </location>
</feature>
<organism evidence="2 3">
    <name type="scientific">Steinernema glaseri</name>
    <dbReference type="NCBI Taxonomy" id="37863"/>
    <lineage>
        <taxon>Eukaryota</taxon>
        <taxon>Metazoa</taxon>
        <taxon>Ecdysozoa</taxon>
        <taxon>Nematoda</taxon>
        <taxon>Chromadorea</taxon>
        <taxon>Rhabditida</taxon>
        <taxon>Tylenchina</taxon>
        <taxon>Panagrolaimomorpha</taxon>
        <taxon>Strongyloidoidea</taxon>
        <taxon>Steinernematidae</taxon>
        <taxon>Steinernema</taxon>
    </lineage>
</organism>
<evidence type="ECO:0000313" key="2">
    <source>
        <dbReference type="Proteomes" id="UP000095287"/>
    </source>
</evidence>
<protein>
    <submittedName>
        <fullName evidence="3">TACC_C domain-containing protein</fullName>
    </submittedName>
</protein>
<name>A0A1I7ZJ16_9BILA</name>
<feature type="compositionally biased region" description="Polar residues" evidence="1">
    <location>
        <begin position="28"/>
        <end position="41"/>
    </location>
</feature>
<dbReference type="AlphaFoldDB" id="A0A1I7ZJ16"/>
<proteinExistence type="predicted"/>
<evidence type="ECO:0000313" key="3">
    <source>
        <dbReference type="WBParaSite" id="L893_g26787.t1"/>
    </source>
</evidence>
<dbReference type="WBParaSite" id="L893_g26787.t1">
    <property type="protein sequence ID" value="L893_g26787.t1"/>
    <property type="gene ID" value="L893_g26787"/>
</dbReference>
<keyword evidence="2" id="KW-1185">Reference proteome</keyword>
<reference evidence="3" key="1">
    <citation type="submission" date="2016-11" db="UniProtKB">
        <authorList>
            <consortium name="WormBaseParasite"/>
        </authorList>
    </citation>
    <scope>IDENTIFICATION</scope>
</reference>
<dbReference type="Proteomes" id="UP000095287">
    <property type="component" value="Unplaced"/>
</dbReference>
<evidence type="ECO:0000256" key="1">
    <source>
        <dbReference type="SAM" id="MobiDB-lite"/>
    </source>
</evidence>
<sequence length="397" mass="44124">MIGNIDWLGYTSSTLRPTRIIMSRRKTPSSAGSSDDNTIPWPSTAAILETPDRKRPRRSLESTSDYNLSTSFGSPPSHQMPPTTSPLLRTPVHNGKTCIHLTPSPLSSFRVRESTSTHLKLSNPNNATEMRFTGSSLERHSPVKLDHGRALAPIQSNVSRCLNDTFRLDDSAYNSCNDSSLFFDSAKERRRSGILDTPSKLSRSSLDPHCSFDFSTSTPVKSSGTFPIFRSDFIPEQPSGRIETCVTDTSDFIVSPTHYIEPSPVKPPPKPVEEIPIITQSFARRLFPKNEGATTTSENVNYASLSDFDPFMSESDRELLVQAGYNASTMSFPRSFGTTDARSIIRGPFAGKKKQLKPIFTFSEIRQACAETSDAFELIHQAKRYLNEQQKPLSTEN</sequence>